<accession>A0A2A9MA62</accession>
<dbReference type="Proteomes" id="UP000224006">
    <property type="component" value="Chromosome X"/>
</dbReference>
<name>A0A2A9MA62_BESBE</name>
<reference evidence="2 3" key="1">
    <citation type="submission" date="2017-09" db="EMBL/GenBank/DDBJ databases">
        <title>Genome sequencing of Besnoitia besnoiti strain Bb-Ger1.</title>
        <authorList>
            <person name="Schares G."/>
            <person name="Venepally P."/>
            <person name="Lorenzi H.A."/>
        </authorList>
    </citation>
    <scope>NUCLEOTIDE SEQUENCE [LARGE SCALE GENOMIC DNA]</scope>
    <source>
        <strain evidence="2 3">Bb-Ger1</strain>
    </source>
</reference>
<protein>
    <submittedName>
        <fullName evidence="2">IMC sub-compartment protein ISP2</fullName>
    </submittedName>
</protein>
<dbReference type="KEGG" id="bbes:BESB_016000"/>
<keyword evidence="3" id="KW-1185">Reference proteome</keyword>
<dbReference type="Gene3D" id="2.30.29.30">
    <property type="entry name" value="Pleckstrin-homology domain (PH domain)/Phosphotyrosine-binding domain (PTB)"/>
    <property type="match status" value="1"/>
</dbReference>
<evidence type="ECO:0000313" key="3">
    <source>
        <dbReference type="Proteomes" id="UP000224006"/>
    </source>
</evidence>
<dbReference type="Pfam" id="PF18161">
    <property type="entry name" value="ISP1_C"/>
    <property type="match status" value="1"/>
</dbReference>
<organism evidence="2 3">
    <name type="scientific">Besnoitia besnoiti</name>
    <name type="common">Apicomplexan protozoan</name>
    <dbReference type="NCBI Taxonomy" id="94643"/>
    <lineage>
        <taxon>Eukaryota</taxon>
        <taxon>Sar</taxon>
        <taxon>Alveolata</taxon>
        <taxon>Apicomplexa</taxon>
        <taxon>Conoidasida</taxon>
        <taxon>Coccidia</taxon>
        <taxon>Eucoccidiorida</taxon>
        <taxon>Eimeriorina</taxon>
        <taxon>Sarcocystidae</taxon>
        <taxon>Besnoitia</taxon>
    </lineage>
</organism>
<evidence type="ECO:0000313" key="2">
    <source>
        <dbReference type="EMBL" id="PFH32282.1"/>
    </source>
</evidence>
<dbReference type="GeneID" id="40306661"/>
<dbReference type="EMBL" id="NWUJ01000011">
    <property type="protein sequence ID" value="PFH32282.1"/>
    <property type="molecule type" value="Genomic_DNA"/>
</dbReference>
<evidence type="ECO:0000259" key="1">
    <source>
        <dbReference type="Pfam" id="PF18161"/>
    </source>
</evidence>
<dbReference type="InterPro" id="IPR041316">
    <property type="entry name" value="ISP1_C"/>
</dbReference>
<dbReference type="InterPro" id="IPR011993">
    <property type="entry name" value="PH-like_dom_sf"/>
</dbReference>
<proteinExistence type="predicted"/>
<dbReference type="VEuPathDB" id="ToxoDB:BESB_016000"/>
<dbReference type="RefSeq" id="XP_029216291.1">
    <property type="nucleotide sequence ID" value="XM_029360315.1"/>
</dbReference>
<feature type="domain" description="ISP1 C-terminal" evidence="1">
    <location>
        <begin position="42"/>
        <end position="148"/>
    </location>
</feature>
<dbReference type="OrthoDB" id="328439at2759"/>
<comment type="caution">
    <text evidence="2">The sequence shown here is derived from an EMBL/GenBank/DDBJ whole genome shotgun (WGS) entry which is preliminary data.</text>
</comment>
<sequence>MGNACKSCCGESADTQLEVEAPENGSKTSSPHEELLKRYTPDLLERLHKGLGIGLILQDKSRLDCIVKLTDDNSAIQLSCDRKSRMVKLSEIRNILYTPEQLKRVDCSAGISKSDYCVALHLIASGNCIPLFFADAAGRDCFVIVLEKLRDSLPAPSGSTSSS</sequence>
<gene>
    <name evidence="2" type="ORF">BESB_016000</name>
</gene>
<dbReference type="AlphaFoldDB" id="A0A2A9MA62"/>